<evidence type="ECO:0000256" key="4">
    <source>
        <dbReference type="ARBA" id="ARBA00022475"/>
    </source>
</evidence>
<evidence type="ECO:0000256" key="11">
    <source>
        <dbReference type="ARBA" id="ARBA00023012"/>
    </source>
</evidence>
<dbReference type="Pfam" id="PF07694">
    <property type="entry name" value="5TM-5TMR_LYT"/>
    <property type="match status" value="1"/>
</dbReference>
<evidence type="ECO:0000256" key="2">
    <source>
        <dbReference type="ARBA" id="ARBA00004651"/>
    </source>
</evidence>
<organism evidence="15 16">
    <name type="scientific">Halobacteroides halobius (strain ATCC 35273 / DSM 5150 / MD-1)</name>
    <dbReference type="NCBI Taxonomy" id="748449"/>
    <lineage>
        <taxon>Bacteria</taxon>
        <taxon>Bacillati</taxon>
        <taxon>Bacillota</taxon>
        <taxon>Clostridia</taxon>
        <taxon>Halanaerobiales</taxon>
        <taxon>Halobacteroidaceae</taxon>
        <taxon>Halobacteroides</taxon>
    </lineage>
</organism>
<dbReference type="Proteomes" id="UP000010880">
    <property type="component" value="Chromosome"/>
</dbReference>
<dbReference type="GO" id="GO:0000155">
    <property type="term" value="F:phosphorelay sensor kinase activity"/>
    <property type="evidence" value="ECO:0007669"/>
    <property type="project" value="InterPro"/>
</dbReference>
<dbReference type="STRING" id="748449.Halha_1400"/>
<sequence>MADNLLFSLVKSISVIGISAYLLALEANFFQKLIIDSKDQTKIKNQFLLAILFGFLSLLGTYLGIYTHGAYANIRAVGAVIGGLLGGPIVGVIAGLIGGLHRYYLGGFTALACALATTLAGLISGAIYKDRSLRKISLKEGFLLGVGLEILEMALVLILSNPYARAYELVKIISVPMILSNALGVAFFIYILHKDLEKKEKVKALQAYKALEIANQSLAYLQEGLNYESARETAKIILQVTDLSAVAITNRKEVLAHCGKEQYHHRPQEEIITQATKEALNQGQLKIISTKEEIGCPVDECTLKGAVIAPLTKGVEKKVIGTLKLYKTEEGSINGLDIELAWGIANLLSTQLHLSSLKQQAKLATEAELKALQAQVRPHFLFNSLNTISSFCRTDPKRARELIMKLAKFLRKTLNQSCQMISLAQELEFVHYYIDIEEARFEEKLKVELEISEDLTDYQLPSFILQPLVENAIKHGISPKVGPGQVKILAKKEEDLLLQVIDDGVGIKEDPGNLLEMDSTSDQIGLSNVNQRIKKIYGTEYGLMINSKLGQGTTVTINLPQVGKEDIDE</sequence>
<dbReference type="InterPro" id="IPR010559">
    <property type="entry name" value="Sig_transdc_His_kin_internal"/>
</dbReference>
<evidence type="ECO:0000256" key="12">
    <source>
        <dbReference type="ARBA" id="ARBA00023136"/>
    </source>
</evidence>
<dbReference type="InterPro" id="IPR036890">
    <property type="entry name" value="HATPase_C_sf"/>
</dbReference>
<proteinExistence type="predicted"/>
<evidence type="ECO:0000256" key="9">
    <source>
        <dbReference type="ARBA" id="ARBA00022840"/>
    </source>
</evidence>
<dbReference type="OrthoDB" id="9809348at2"/>
<keyword evidence="4" id="KW-1003">Cell membrane</keyword>
<dbReference type="GO" id="GO:0005524">
    <property type="term" value="F:ATP binding"/>
    <property type="evidence" value="ECO:0007669"/>
    <property type="project" value="UniProtKB-KW"/>
</dbReference>
<dbReference type="GO" id="GO:0005886">
    <property type="term" value="C:plasma membrane"/>
    <property type="evidence" value="ECO:0007669"/>
    <property type="project" value="UniProtKB-SubCell"/>
</dbReference>
<keyword evidence="16" id="KW-1185">Reference proteome</keyword>
<feature type="transmembrane region" description="Helical" evidence="13">
    <location>
        <begin position="12"/>
        <end position="35"/>
    </location>
</feature>
<dbReference type="Pfam" id="PF02518">
    <property type="entry name" value="HATPase_c"/>
    <property type="match status" value="1"/>
</dbReference>
<evidence type="ECO:0000256" key="1">
    <source>
        <dbReference type="ARBA" id="ARBA00000085"/>
    </source>
</evidence>
<dbReference type="HOGENOM" id="CLU_020473_3_3_9"/>
<dbReference type="PRINTS" id="PR00344">
    <property type="entry name" value="BCTRLSENSOR"/>
</dbReference>
<feature type="transmembrane region" description="Helical" evidence="13">
    <location>
        <begin position="140"/>
        <end position="160"/>
    </location>
</feature>
<feature type="transmembrane region" description="Helical" evidence="13">
    <location>
        <begin position="77"/>
        <end position="97"/>
    </location>
</feature>
<evidence type="ECO:0000313" key="16">
    <source>
        <dbReference type="Proteomes" id="UP000010880"/>
    </source>
</evidence>
<dbReference type="InterPro" id="IPR005467">
    <property type="entry name" value="His_kinase_dom"/>
</dbReference>
<dbReference type="InterPro" id="IPR011620">
    <property type="entry name" value="Sig_transdc_His_kinase_LytS_TM"/>
</dbReference>
<accession>L0K9Z9</accession>
<dbReference type="GO" id="GO:0071555">
    <property type="term" value="P:cell wall organization"/>
    <property type="evidence" value="ECO:0007669"/>
    <property type="project" value="InterPro"/>
</dbReference>
<evidence type="ECO:0000256" key="3">
    <source>
        <dbReference type="ARBA" id="ARBA00012438"/>
    </source>
</evidence>
<dbReference type="EC" id="2.7.13.3" evidence="3"/>
<dbReference type="AlphaFoldDB" id="L0K9Z9"/>
<dbReference type="PANTHER" id="PTHR34220">
    <property type="entry name" value="SENSOR HISTIDINE KINASE YPDA"/>
    <property type="match status" value="1"/>
</dbReference>
<keyword evidence="6 13" id="KW-0812">Transmembrane</keyword>
<dbReference type="InterPro" id="IPR004358">
    <property type="entry name" value="Sig_transdc_His_kin-like_C"/>
</dbReference>
<keyword evidence="9" id="KW-0067">ATP-binding</keyword>
<keyword evidence="5" id="KW-0808">Transferase</keyword>
<evidence type="ECO:0000259" key="14">
    <source>
        <dbReference type="PROSITE" id="PS50109"/>
    </source>
</evidence>
<dbReference type="Gene3D" id="1.10.1760.20">
    <property type="match status" value="1"/>
</dbReference>
<evidence type="ECO:0000256" key="8">
    <source>
        <dbReference type="ARBA" id="ARBA00022777"/>
    </source>
</evidence>
<evidence type="ECO:0000256" key="5">
    <source>
        <dbReference type="ARBA" id="ARBA00022679"/>
    </source>
</evidence>
<evidence type="ECO:0000256" key="13">
    <source>
        <dbReference type="SAM" id="Phobius"/>
    </source>
</evidence>
<dbReference type="InterPro" id="IPR003594">
    <property type="entry name" value="HATPase_dom"/>
</dbReference>
<dbReference type="InterPro" id="IPR050640">
    <property type="entry name" value="Bact_2-comp_sensor_kinase"/>
</dbReference>
<keyword evidence="11" id="KW-0902">Two-component regulatory system</keyword>
<gene>
    <name evidence="15" type="ordered locus">Halha_1400</name>
</gene>
<dbReference type="Pfam" id="PF06580">
    <property type="entry name" value="His_kinase"/>
    <property type="match status" value="1"/>
</dbReference>
<dbReference type="RefSeq" id="WP_015327067.1">
    <property type="nucleotide sequence ID" value="NC_019978.1"/>
</dbReference>
<keyword evidence="10 13" id="KW-1133">Transmembrane helix</keyword>
<comment type="catalytic activity">
    <reaction evidence="1">
        <text>ATP + protein L-histidine = ADP + protein N-phospho-L-histidine.</text>
        <dbReference type="EC" id="2.7.13.3"/>
    </reaction>
</comment>
<comment type="subcellular location">
    <subcellularLocation>
        <location evidence="2">Cell membrane</location>
        <topology evidence="2">Multi-pass membrane protein</topology>
    </subcellularLocation>
</comment>
<feature type="transmembrane region" description="Helical" evidence="13">
    <location>
        <begin position="47"/>
        <end position="65"/>
    </location>
</feature>
<dbReference type="EMBL" id="CP003359">
    <property type="protein sequence ID" value="AGB41345.1"/>
    <property type="molecule type" value="Genomic_DNA"/>
</dbReference>
<dbReference type="eggNOG" id="COG3275">
    <property type="taxonomic scope" value="Bacteria"/>
</dbReference>
<feature type="domain" description="Histidine kinase" evidence="14">
    <location>
        <begin position="464"/>
        <end position="563"/>
    </location>
</feature>
<feature type="transmembrane region" description="Helical" evidence="13">
    <location>
        <begin position="103"/>
        <end position="128"/>
    </location>
</feature>
<dbReference type="PROSITE" id="PS50109">
    <property type="entry name" value="HIS_KIN"/>
    <property type="match status" value="1"/>
</dbReference>
<feature type="transmembrane region" description="Helical" evidence="13">
    <location>
        <begin position="172"/>
        <end position="192"/>
    </location>
</feature>
<evidence type="ECO:0000313" key="15">
    <source>
        <dbReference type="EMBL" id="AGB41345.1"/>
    </source>
</evidence>
<keyword evidence="12 13" id="KW-0472">Membrane</keyword>
<dbReference type="KEGG" id="hhl:Halha_1400"/>
<reference evidence="16" key="1">
    <citation type="submission" date="2012-02" db="EMBL/GenBank/DDBJ databases">
        <title>The complete genome of Halobacteroides halobius DSM 5150.</title>
        <authorList>
            <person name="Lucas S."/>
            <person name="Copeland A."/>
            <person name="Lapidus A."/>
            <person name="Glavina del Rio T."/>
            <person name="Dalin E."/>
            <person name="Tice H."/>
            <person name="Bruce D."/>
            <person name="Goodwin L."/>
            <person name="Pitluck S."/>
            <person name="Peters L."/>
            <person name="Mikhailova N."/>
            <person name="Gu W."/>
            <person name="Kyrpides N."/>
            <person name="Mavromatis K."/>
            <person name="Ivanova N."/>
            <person name="Brettin T."/>
            <person name="Detter J.C."/>
            <person name="Han C."/>
            <person name="Larimer F."/>
            <person name="Land M."/>
            <person name="Hauser L."/>
            <person name="Markowitz V."/>
            <person name="Cheng J.-F."/>
            <person name="Hugenholtz P."/>
            <person name="Woyke T."/>
            <person name="Wu D."/>
            <person name="Tindall B."/>
            <person name="Pomrenke H."/>
            <person name="Brambilla E."/>
            <person name="Klenk H.-P."/>
            <person name="Eisen J.A."/>
        </authorList>
    </citation>
    <scope>NUCLEOTIDE SEQUENCE [LARGE SCALE GENOMIC DNA]</scope>
    <source>
        <strain evidence="16">ATCC 35273 / DSM 5150 / MD-1</strain>
    </source>
</reference>
<name>L0K9Z9_HALHC</name>
<protein>
    <recommendedName>
        <fullName evidence="3">histidine kinase</fullName>
        <ecNumber evidence="3">2.7.13.3</ecNumber>
    </recommendedName>
</protein>
<evidence type="ECO:0000256" key="7">
    <source>
        <dbReference type="ARBA" id="ARBA00022741"/>
    </source>
</evidence>
<evidence type="ECO:0000256" key="6">
    <source>
        <dbReference type="ARBA" id="ARBA00022692"/>
    </source>
</evidence>
<dbReference type="Gene3D" id="3.30.565.10">
    <property type="entry name" value="Histidine kinase-like ATPase, C-terminal domain"/>
    <property type="match status" value="1"/>
</dbReference>
<evidence type="ECO:0000256" key="10">
    <source>
        <dbReference type="ARBA" id="ARBA00022989"/>
    </source>
</evidence>
<dbReference type="SUPFAM" id="SSF55874">
    <property type="entry name" value="ATPase domain of HSP90 chaperone/DNA topoisomerase II/histidine kinase"/>
    <property type="match status" value="1"/>
</dbReference>
<keyword evidence="8" id="KW-0418">Kinase</keyword>
<dbReference type="SMART" id="SM00387">
    <property type="entry name" value="HATPase_c"/>
    <property type="match status" value="1"/>
</dbReference>
<keyword evidence="7" id="KW-0547">Nucleotide-binding</keyword>
<dbReference type="PANTHER" id="PTHR34220:SF7">
    <property type="entry name" value="SENSOR HISTIDINE KINASE YPDA"/>
    <property type="match status" value="1"/>
</dbReference>